<sequence length="112" mass="13032">MDIRTQEDIQFHALDAFSANLVKARMNIISLRESIKNPDTNVNVVATQHRALDSVMKQYDQVRMIQAKKKREVLQTLIKKYPSLNDMLISNCLDTAIMEYEKREELMYGSKP</sequence>
<evidence type="ECO:0000313" key="1">
    <source>
        <dbReference type="EMBL" id="QHU12384.1"/>
    </source>
</evidence>
<dbReference type="EMBL" id="MN740799">
    <property type="protein sequence ID" value="QHU12384.1"/>
    <property type="molecule type" value="Genomic_DNA"/>
</dbReference>
<accession>A0A6C0K8C2</accession>
<protein>
    <submittedName>
        <fullName evidence="1">Uncharacterized protein</fullName>
    </submittedName>
</protein>
<name>A0A6C0K8C2_9ZZZZ</name>
<proteinExistence type="predicted"/>
<dbReference type="AlphaFoldDB" id="A0A6C0K8C2"/>
<reference evidence="1" key="1">
    <citation type="journal article" date="2020" name="Nature">
        <title>Giant virus diversity and host interactions through global metagenomics.</title>
        <authorList>
            <person name="Schulz F."/>
            <person name="Roux S."/>
            <person name="Paez-Espino D."/>
            <person name="Jungbluth S."/>
            <person name="Walsh D.A."/>
            <person name="Denef V.J."/>
            <person name="McMahon K.D."/>
            <person name="Konstantinidis K.T."/>
            <person name="Eloe-Fadrosh E.A."/>
            <person name="Kyrpides N.C."/>
            <person name="Woyke T."/>
        </authorList>
    </citation>
    <scope>NUCLEOTIDE SEQUENCE</scope>
    <source>
        <strain evidence="1">GVMAG-S-1101171-110</strain>
    </source>
</reference>
<organism evidence="1">
    <name type="scientific">viral metagenome</name>
    <dbReference type="NCBI Taxonomy" id="1070528"/>
    <lineage>
        <taxon>unclassified sequences</taxon>
        <taxon>metagenomes</taxon>
        <taxon>organismal metagenomes</taxon>
    </lineage>
</organism>